<protein>
    <submittedName>
        <fullName evidence="2">Uncharacterized protein</fullName>
    </submittedName>
</protein>
<gene>
    <name evidence="2" type="ORF">INT80_13655</name>
</gene>
<comment type="caution">
    <text evidence="2">The sequence shown here is derived from an EMBL/GenBank/DDBJ whole genome shotgun (WGS) entry which is preliminary data.</text>
</comment>
<dbReference type="EMBL" id="JADION010000048">
    <property type="protein sequence ID" value="MBF4103065.1"/>
    <property type="molecule type" value="Genomic_DNA"/>
</dbReference>
<dbReference type="AlphaFoldDB" id="A0A930UX85"/>
<proteinExistence type="predicted"/>
<evidence type="ECO:0000313" key="2">
    <source>
        <dbReference type="EMBL" id="MBF4103065.1"/>
    </source>
</evidence>
<evidence type="ECO:0000256" key="1">
    <source>
        <dbReference type="SAM" id="MobiDB-lite"/>
    </source>
</evidence>
<organism evidence="2">
    <name type="scientific">Gallibacterium anatis</name>
    <dbReference type="NCBI Taxonomy" id="750"/>
    <lineage>
        <taxon>Bacteria</taxon>
        <taxon>Pseudomonadati</taxon>
        <taxon>Pseudomonadota</taxon>
        <taxon>Gammaproteobacteria</taxon>
        <taxon>Pasteurellales</taxon>
        <taxon>Pasteurellaceae</taxon>
        <taxon>Gallibacterium</taxon>
    </lineage>
</organism>
<sequence>MSDDGTHVTGTAEPGSTVNRER</sequence>
<feature type="region of interest" description="Disordered" evidence="1">
    <location>
        <begin position="1"/>
        <end position="22"/>
    </location>
</feature>
<accession>A0A930UX85</accession>
<reference evidence="2" key="1">
    <citation type="submission" date="2020-11" db="EMBL/GenBank/DDBJ databases">
        <title>Gallibacterium anatis 1637, full genome, WGS.</title>
        <authorList>
            <person name="Laishevtcev A.I."/>
            <person name="Yakimova E.A."/>
            <person name="Petkovich D."/>
            <person name="Stepanova T.V."/>
            <person name="Kalendr R.S."/>
            <person name="Rubalsky E.O."/>
            <person name="Zulkarneev E.R."/>
            <person name="Aleshkin A.V."/>
        </authorList>
    </citation>
    <scope>NUCLEOTIDE SEQUENCE</scope>
    <source>
        <strain evidence="2">1637</strain>
    </source>
</reference>
<name>A0A930UX85_9PAST</name>